<dbReference type="SMART" id="SM00858">
    <property type="entry name" value="SAF"/>
    <property type="match status" value="1"/>
</dbReference>
<evidence type="ECO:0000313" key="4">
    <source>
        <dbReference type="Proteomes" id="UP000271256"/>
    </source>
</evidence>
<keyword evidence="1" id="KW-0812">Transmembrane</keyword>
<dbReference type="OrthoDB" id="163768at2"/>
<evidence type="ECO:0000313" key="3">
    <source>
        <dbReference type="EMBL" id="RKO66395.1"/>
    </source>
</evidence>
<keyword evidence="1" id="KW-1133">Transmembrane helix</keyword>
<feature type="domain" description="SAF" evidence="2">
    <location>
        <begin position="41"/>
        <end position="103"/>
    </location>
</feature>
<dbReference type="CDD" id="cd11614">
    <property type="entry name" value="SAF_CpaB_FlgA_like"/>
    <property type="match status" value="1"/>
</dbReference>
<dbReference type="Proteomes" id="UP000271256">
    <property type="component" value="Unassembled WGS sequence"/>
</dbReference>
<keyword evidence="4" id="KW-1185">Reference proteome</keyword>
<dbReference type="EMBL" id="RBWE01000001">
    <property type="protein sequence ID" value="RKO66395.1"/>
    <property type="molecule type" value="Genomic_DNA"/>
</dbReference>
<proteinExistence type="predicted"/>
<evidence type="ECO:0000256" key="1">
    <source>
        <dbReference type="SAM" id="Phobius"/>
    </source>
</evidence>
<accession>A0A494WZU6</accession>
<name>A0A494WZU6_9FIRM</name>
<sequence>MPELPKLSLKKKNTSFWVAVLLSLAAAFSLYATFHLVYRPVGVVMVAREVRPGEQIRKDALREGTVFAGDLAPGAVRSLDAAVGKYAASSLYPGEQLIADRLVQDPDKATGAFSYLQPDETYVGFNSEEARWPRGIKEGDTVTAVAVMDTGARIVGTRLKVIGTDKPVPVLGQVQVMKQAVPDNASTITIAVPRNLVAELLYAKARAKAFYLLPEHPKLVFREEGETVSAESKPGPQKQ</sequence>
<dbReference type="RefSeq" id="WP_121450831.1">
    <property type="nucleotide sequence ID" value="NZ_RBWE01000001.1"/>
</dbReference>
<evidence type="ECO:0000259" key="2">
    <source>
        <dbReference type="SMART" id="SM00858"/>
    </source>
</evidence>
<reference evidence="3 4" key="1">
    <citation type="submission" date="2018-10" db="EMBL/GenBank/DDBJ databases">
        <authorList>
            <person name="Grouzdev D.S."/>
            <person name="Krutkina M.S."/>
            <person name="Tourova T.P."/>
            <person name="Nazina T.N."/>
        </authorList>
    </citation>
    <scope>NUCLEOTIDE SEQUENCE [LARGE SCALE GENOMIC DNA]</scope>
    <source>
        <strain evidence="3 4">435</strain>
    </source>
</reference>
<dbReference type="InterPro" id="IPR013974">
    <property type="entry name" value="SAF"/>
</dbReference>
<feature type="transmembrane region" description="Helical" evidence="1">
    <location>
        <begin position="16"/>
        <end position="38"/>
    </location>
</feature>
<organism evidence="3 4">
    <name type="scientific">Desulfofundulus salinus</name>
    <dbReference type="NCBI Taxonomy" id="2419843"/>
    <lineage>
        <taxon>Bacteria</taxon>
        <taxon>Bacillati</taxon>
        <taxon>Bacillota</taxon>
        <taxon>Clostridia</taxon>
        <taxon>Eubacteriales</taxon>
        <taxon>Peptococcaceae</taxon>
        <taxon>Desulfofundulus</taxon>
    </lineage>
</organism>
<dbReference type="AlphaFoldDB" id="A0A494WZU6"/>
<dbReference type="Pfam" id="PF08666">
    <property type="entry name" value="SAF"/>
    <property type="match status" value="1"/>
</dbReference>
<gene>
    <name evidence="3" type="ORF">D7024_05180</name>
</gene>
<keyword evidence="1" id="KW-0472">Membrane</keyword>
<protein>
    <recommendedName>
        <fullName evidence="2">SAF domain-containing protein</fullName>
    </recommendedName>
</protein>
<comment type="caution">
    <text evidence="3">The sequence shown here is derived from an EMBL/GenBank/DDBJ whole genome shotgun (WGS) entry which is preliminary data.</text>
</comment>